<dbReference type="Gene3D" id="3.20.20.150">
    <property type="entry name" value="Divalent-metal-dependent TIM barrel enzymes"/>
    <property type="match status" value="1"/>
</dbReference>
<comment type="caution">
    <text evidence="2">The sequence shown here is derived from an EMBL/GenBank/DDBJ whole genome shotgun (WGS) entry which is preliminary data.</text>
</comment>
<proteinExistence type="predicted"/>
<dbReference type="RefSeq" id="WP_387893055.1">
    <property type="nucleotide sequence ID" value="NZ_JBIAWJ010000039.1"/>
</dbReference>
<sequence>MTGVTGVMPRLGLCSVTLRHLDVAGVLAAAVEAGLDCVEWGADIHVPAGDEAAAARVRAATEEAGLAVASYGSYYRAGSTDPAAFDGVLRSAVLLGAPRIRIWAGVTGTDETSPEGRTAVVEDTRRAAKLAAEAGVQLAYEFHRNTLTDGADRTLRLLNAVDHPDVRTYWQPPLDLPDAEAVAGLDTVIDRVAAVHAFSWWPGTTRHPLSTRAELWRTVLARVRARRRPLDVLVEFVPENDEKVLAREARTLRSLAAGPGGGPG</sequence>
<reference evidence="2 3" key="1">
    <citation type="submission" date="2024-10" db="EMBL/GenBank/DDBJ databases">
        <title>The Natural Products Discovery Center: Release of the First 8490 Sequenced Strains for Exploring Actinobacteria Biosynthetic Diversity.</title>
        <authorList>
            <person name="Kalkreuter E."/>
            <person name="Kautsar S.A."/>
            <person name="Yang D."/>
            <person name="Bader C.D."/>
            <person name="Teijaro C.N."/>
            <person name="Fluegel L."/>
            <person name="Davis C.M."/>
            <person name="Simpson J.R."/>
            <person name="Lauterbach L."/>
            <person name="Steele A.D."/>
            <person name="Gui C."/>
            <person name="Meng S."/>
            <person name="Li G."/>
            <person name="Viehrig K."/>
            <person name="Ye F."/>
            <person name="Su P."/>
            <person name="Kiefer A.F."/>
            <person name="Nichols A."/>
            <person name="Cepeda A.J."/>
            <person name="Yan W."/>
            <person name="Fan B."/>
            <person name="Jiang Y."/>
            <person name="Adhikari A."/>
            <person name="Zheng C.-J."/>
            <person name="Schuster L."/>
            <person name="Cowan T.M."/>
            <person name="Smanski M.J."/>
            <person name="Chevrette M.G."/>
            <person name="De Carvalho L.P.S."/>
            <person name="Shen B."/>
        </authorList>
    </citation>
    <scope>NUCLEOTIDE SEQUENCE [LARGE SCALE GENOMIC DNA]</scope>
    <source>
        <strain evidence="2 3">NPDC001390</strain>
    </source>
</reference>
<dbReference type="InterPro" id="IPR036237">
    <property type="entry name" value="Xyl_isomerase-like_sf"/>
</dbReference>
<dbReference type="Proteomes" id="UP001602058">
    <property type="component" value="Unassembled WGS sequence"/>
</dbReference>
<dbReference type="Pfam" id="PF01261">
    <property type="entry name" value="AP_endonuc_2"/>
    <property type="match status" value="1"/>
</dbReference>
<keyword evidence="3" id="KW-1185">Reference proteome</keyword>
<protein>
    <submittedName>
        <fullName evidence="2">Sugar phosphate isomerase/epimerase family protein</fullName>
    </submittedName>
</protein>
<evidence type="ECO:0000259" key="1">
    <source>
        <dbReference type="Pfam" id="PF01261"/>
    </source>
</evidence>
<dbReference type="PANTHER" id="PTHR12110:SF41">
    <property type="entry name" value="INOSOSE DEHYDRATASE"/>
    <property type="match status" value="1"/>
</dbReference>
<organism evidence="2 3">
    <name type="scientific">Streptomyces bluensis</name>
    <dbReference type="NCBI Taxonomy" id="33897"/>
    <lineage>
        <taxon>Bacteria</taxon>
        <taxon>Bacillati</taxon>
        <taxon>Actinomycetota</taxon>
        <taxon>Actinomycetes</taxon>
        <taxon>Kitasatosporales</taxon>
        <taxon>Streptomycetaceae</taxon>
        <taxon>Streptomyces</taxon>
    </lineage>
</organism>
<evidence type="ECO:0000313" key="3">
    <source>
        <dbReference type="Proteomes" id="UP001602058"/>
    </source>
</evidence>
<dbReference type="PANTHER" id="PTHR12110">
    <property type="entry name" value="HYDROXYPYRUVATE ISOMERASE"/>
    <property type="match status" value="1"/>
</dbReference>
<dbReference type="GO" id="GO:0016853">
    <property type="term" value="F:isomerase activity"/>
    <property type="evidence" value="ECO:0007669"/>
    <property type="project" value="UniProtKB-KW"/>
</dbReference>
<evidence type="ECO:0000313" key="2">
    <source>
        <dbReference type="EMBL" id="MFF4527510.1"/>
    </source>
</evidence>
<accession>A0ABW6UZJ9</accession>
<dbReference type="SUPFAM" id="SSF51658">
    <property type="entry name" value="Xylose isomerase-like"/>
    <property type="match status" value="1"/>
</dbReference>
<gene>
    <name evidence="2" type="ORF">ACFY1D_39795</name>
</gene>
<feature type="domain" description="Xylose isomerase-like TIM barrel" evidence="1">
    <location>
        <begin position="27"/>
        <end position="170"/>
    </location>
</feature>
<name>A0ABW6UZJ9_9ACTN</name>
<keyword evidence="2" id="KW-0413">Isomerase</keyword>
<dbReference type="InterPro" id="IPR013022">
    <property type="entry name" value="Xyl_isomerase-like_TIM-brl"/>
</dbReference>
<dbReference type="EMBL" id="JBIAWJ010000039">
    <property type="protein sequence ID" value="MFF4527510.1"/>
    <property type="molecule type" value="Genomic_DNA"/>
</dbReference>
<dbReference type="InterPro" id="IPR050312">
    <property type="entry name" value="IolE/XylAMocC-like"/>
</dbReference>